<sequence>MNASSEGDPAPRPLDLPRGSRSRRLIDGNLNPCVLAAHWGHRALVFPPLELPVLPSSLLGPPLTFLYYDSLGTRAPSFLVSDVD</sequence>
<dbReference type="AlphaFoldDB" id="A0A4Z2I2U3"/>
<gene>
    <name evidence="2" type="ORF">EYF80_017668</name>
</gene>
<protein>
    <submittedName>
        <fullName evidence="2">Uncharacterized protein</fullName>
    </submittedName>
</protein>
<organism evidence="2 3">
    <name type="scientific">Liparis tanakae</name>
    <name type="common">Tanaka's snailfish</name>
    <dbReference type="NCBI Taxonomy" id="230148"/>
    <lineage>
        <taxon>Eukaryota</taxon>
        <taxon>Metazoa</taxon>
        <taxon>Chordata</taxon>
        <taxon>Craniata</taxon>
        <taxon>Vertebrata</taxon>
        <taxon>Euteleostomi</taxon>
        <taxon>Actinopterygii</taxon>
        <taxon>Neopterygii</taxon>
        <taxon>Teleostei</taxon>
        <taxon>Neoteleostei</taxon>
        <taxon>Acanthomorphata</taxon>
        <taxon>Eupercaria</taxon>
        <taxon>Perciformes</taxon>
        <taxon>Cottioidei</taxon>
        <taxon>Cottales</taxon>
        <taxon>Liparidae</taxon>
        <taxon>Liparis</taxon>
    </lineage>
</organism>
<name>A0A4Z2I2U3_9TELE</name>
<reference evidence="2 3" key="1">
    <citation type="submission" date="2019-03" db="EMBL/GenBank/DDBJ databases">
        <title>First draft genome of Liparis tanakae, snailfish: a comprehensive survey of snailfish specific genes.</title>
        <authorList>
            <person name="Kim W."/>
            <person name="Song I."/>
            <person name="Jeong J.-H."/>
            <person name="Kim D."/>
            <person name="Kim S."/>
            <person name="Ryu S."/>
            <person name="Song J.Y."/>
            <person name="Lee S.K."/>
        </authorList>
    </citation>
    <scope>NUCLEOTIDE SEQUENCE [LARGE SCALE GENOMIC DNA]</scope>
    <source>
        <tissue evidence="2">Muscle</tissue>
    </source>
</reference>
<comment type="caution">
    <text evidence="2">The sequence shown here is derived from an EMBL/GenBank/DDBJ whole genome shotgun (WGS) entry which is preliminary data.</text>
</comment>
<accession>A0A4Z2I2U3</accession>
<feature type="region of interest" description="Disordered" evidence="1">
    <location>
        <begin position="1"/>
        <end position="21"/>
    </location>
</feature>
<keyword evidence="3" id="KW-1185">Reference proteome</keyword>
<dbReference type="Proteomes" id="UP000314294">
    <property type="component" value="Unassembled WGS sequence"/>
</dbReference>
<proteinExistence type="predicted"/>
<evidence type="ECO:0000313" key="2">
    <source>
        <dbReference type="EMBL" id="TNN72091.1"/>
    </source>
</evidence>
<evidence type="ECO:0000313" key="3">
    <source>
        <dbReference type="Proteomes" id="UP000314294"/>
    </source>
</evidence>
<dbReference type="EMBL" id="SRLO01000142">
    <property type="protein sequence ID" value="TNN72091.1"/>
    <property type="molecule type" value="Genomic_DNA"/>
</dbReference>
<evidence type="ECO:0000256" key="1">
    <source>
        <dbReference type="SAM" id="MobiDB-lite"/>
    </source>
</evidence>